<keyword evidence="2" id="KW-1185">Reference proteome</keyword>
<protein>
    <recommendedName>
        <fullName evidence="3">RAP domain-containing protein</fullName>
    </recommendedName>
</protein>
<organism evidence="1 2">
    <name type="scientific">Babesia microti (strain RI)</name>
    <dbReference type="NCBI Taxonomy" id="1133968"/>
    <lineage>
        <taxon>Eukaryota</taxon>
        <taxon>Sar</taxon>
        <taxon>Alveolata</taxon>
        <taxon>Apicomplexa</taxon>
        <taxon>Aconoidasida</taxon>
        <taxon>Piroplasmida</taxon>
        <taxon>Babesiidae</taxon>
        <taxon>Babesia</taxon>
    </lineage>
</organism>
<evidence type="ECO:0008006" key="3">
    <source>
        <dbReference type="Google" id="ProtNLM"/>
    </source>
</evidence>
<evidence type="ECO:0000313" key="1">
    <source>
        <dbReference type="EMBL" id="SIO73554.1"/>
    </source>
</evidence>
<dbReference type="AlphaFoldDB" id="A0A1N6LXG0"/>
<name>A0A1N6LXG0_BABMR</name>
<reference evidence="1 2" key="3">
    <citation type="journal article" date="2016" name="Sci. Rep.">
        <title>Genome-wide diversity and gene expression profiling of Babesia microti isolates identify polymorphic genes that mediate host-pathogen interactions.</title>
        <authorList>
            <person name="Silva J.C."/>
            <person name="Cornillot E."/>
            <person name="McCracken C."/>
            <person name="Usmani-Brown S."/>
            <person name="Dwivedi A."/>
            <person name="Ifeonu O.O."/>
            <person name="Crabtree J."/>
            <person name="Gotia H.T."/>
            <person name="Virji A.Z."/>
            <person name="Reynes C."/>
            <person name="Colinge J."/>
            <person name="Kumar V."/>
            <person name="Lawres L."/>
            <person name="Pazzi J.E."/>
            <person name="Pablo J.V."/>
            <person name="Hung C."/>
            <person name="Brancato J."/>
            <person name="Kumari P."/>
            <person name="Orvis J."/>
            <person name="Tretina K."/>
            <person name="Chibucos M."/>
            <person name="Ott S."/>
            <person name="Sadzewicz L."/>
            <person name="Sengamalay N."/>
            <person name="Shetty A.C."/>
            <person name="Su Q."/>
            <person name="Tallon L."/>
            <person name="Fraser C.M."/>
            <person name="Frutos R."/>
            <person name="Molina D.M."/>
            <person name="Krause P.J."/>
            <person name="Ben Mamoun C."/>
        </authorList>
    </citation>
    <scope>NUCLEOTIDE SEQUENCE [LARGE SCALE GENOMIC DNA]</scope>
    <source>
        <strain evidence="1 2">RI</strain>
    </source>
</reference>
<evidence type="ECO:0000313" key="2">
    <source>
        <dbReference type="Proteomes" id="UP000002899"/>
    </source>
</evidence>
<reference evidence="1 2" key="2">
    <citation type="journal article" date="2013" name="PLoS ONE">
        <title>Whole genome mapping and re-organization of the nuclear and mitochondrial genomes of Babesia microti isolates.</title>
        <authorList>
            <person name="Cornillot E."/>
            <person name="Dassouli A."/>
            <person name="Garg A."/>
            <person name="Pachikara N."/>
            <person name="Randazzo S."/>
            <person name="Depoix D."/>
            <person name="Carcy B."/>
            <person name="Delbecq S."/>
            <person name="Frutos R."/>
            <person name="Silva J.C."/>
            <person name="Sutton R."/>
            <person name="Krause P.J."/>
            <person name="Mamoun C.B."/>
        </authorList>
    </citation>
    <scope>NUCLEOTIDE SEQUENCE [LARGE SCALE GENOMIC DNA]</scope>
    <source>
        <strain evidence="1 2">RI</strain>
    </source>
</reference>
<accession>A0A1N6LXG0</accession>
<dbReference type="EMBL" id="LN871599">
    <property type="protein sequence ID" value="SIO73554.1"/>
    <property type="molecule type" value="Genomic_DNA"/>
</dbReference>
<reference evidence="1 2" key="1">
    <citation type="journal article" date="2012" name="Nucleic Acids Res.">
        <title>Sequencing of the smallest Apicomplexan genome from the human pathogen Babesia microti.</title>
        <authorList>
            <person name="Cornillot E."/>
            <person name="Hadj-Kaddour K."/>
            <person name="Dassouli A."/>
            <person name="Noel B."/>
            <person name="Ranwez V."/>
            <person name="Vacherie B."/>
            <person name="Augagneur Y."/>
            <person name="Bres V."/>
            <person name="Duclos A."/>
            <person name="Randazzo S."/>
            <person name="Carcy B."/>
            <person name="Debierre-Grockiego F."/>
            <person name="Delbecq S."/>
            <person name="Moubri-Menage K."/>
            <person name="Shams-Eldin H."/>
            <person name="Usmani-Brown S."/>
            <person name="Bringaud F."/>
            <person name="Wincker P."/>
            <person name="Vivares C.P."/>
            <person name="Schwarz R.T."/>
            <person name="Schetters T.P."/>
            <person name="Krause P.J."/>
            <person name="Gorenflot A."/>
            <person name="Berry V."/>
            <person name="Barbe V."/>
            <person name="Ben Mamoun C."/>
        </authorList>
    </citation>
    <scope>NUCLEOTIDE SEQUENCE [LARGE SCALE GENOMIC DNA]</scope>
    <source>
        <strain evidence="1 2">RI</strain>
    </source>
</reference>
<dbReference type="Proteomes" id="UP000002899">
    <property type="component" value="Chromosome IV"/>
</dbReference>
<dbReference type="GeneID" id="24425734"/>
<dbReference type="KEGG" id="bmic:BmR1_04g05455"/>
<dbReference type="RefSeq" id="XP_012649697.2">
    <property type="nucleotide sequence ID" value="XM_012794243.2"/>
</dbReference>
<dbReference type="VEuPathDB" id="PiroplasmaDB:BmR1_04g05455"/>
<sequence>MKSYHAFRLHSYLGNFTPKITTPMTIQYRIFSPVSLYCCNVTPEYHCTKYRCYILLVNKRFTTGNGISIQTEELLKTLIANNSPLNLQDLCIEAVENATTLRELSMIIYSTVHINLDFHAINKRIIYLLPSESFSNILVLMRVLIDTEYVISVGSIFTELVSRYLLQSVDDITMFCDVDLSNYMFVYSKLVDRGLIKSSIQQVESIVEKVNSRIEKLQPYNFCDILQSLALLKPINVSIDAEKVLNYIFANMKCFSTQEIISTWYSVVSFNFPLDHQLFINFSHQLLNNDELFSQIDVECMVRLITAIGRSRINDIKIVKLIDNLIPQIRKMIEMEKIGLYECSKILVALNNCNYKCDSLLHKVSKYFRHKYQELPNDDDYAATIVNLCIGFGRSLFNDKRVFNVISQLLLNIELLNYLSTQELINVVQSFAKVRLLDNKLMAHIHKVLESRIGDTMPLELCIKYIHSVSILEFKHYNVQKKVVEIIEQYHNSGTGAMNEFQIAKVCYAASKLDIPCGISVKGMPNLAKSDGLWVVGYSGRKTSHIAVARKPIHVRRMKKIW</sequence>
<proteinExistence type="predicted"/>